<reference evidence="3" key="1">
    <citation type="submission" date="2022-11" db="UniProtKB">
        <authorList>
            <consortium name="WormBaseParasite"/>
        </authorList>
    </citation>
    <scope>IDENTIFICATION</scope>
</reference>
<dbReference type="AlphaFoldDB" id="A0A915HMT3"/>
<organism evidence="2 3">
    <name type="scientific">Romanomermis culicivorax</name>
    <name type="common">Nematode worm</name>
    <dbReference type="NCBI Taxonomy" id="13658"/>
    <lineage>
        <taxon>Eukaryota</taxon>
        <taxon>Metazoa</taxon>
        <taxon>Ecdysozoa</taxon>
        <taxon>Nematoda</taxon>
        <taxon>Enoplea</taxon>
        <taxon>Dorylaimia</taxon>
        <taxon>Mermithida</taxon>
        <taxon>Mermithoidea</taxon>
        <taxon>Mermithidae</taxon>
        <taxon>Romanomermis</taxon>
    </lineage>
</organism>
<dbReference type="Proteomes" id="UP000887565">
    <property type="component" value="Unplaced"/>
</dbReference>
<feature type="compositionally biased region" description="Polar residues" evidence="1">
    <location>
        <begin position="71"/>
        <end position="89"/>
    </location>
</feature>
<feature type="region of interest" description="Disordered" evidence="1">
    <location>
        <begin position="71"/>
        <end position="93"/>
    </location>
</feature>
<evidence type="ECO:0000313" key="2">
    <source>
        <dbReference type="Proteomes" id="UP000887565"/>
    </source>
</evidence>
<protein>
    <submittedName>
        <fullName evidence="3">Uncharacterized protein</fullName>
    </submittedName>
</protein>
<sequence length="105" mass="11361">MPSDEIRCLHSEMAQLTAHVAQLTAQQTAPPPRNWMPSMMPSAHVQNAGDRPSGAHLQMSSYHGRCTHNEASCQAQHPDSAGPSNTTPTGAGHCYFCQTRVHPTD</sequence>
<evidence type="ECO:0000256" key="1">
    <source>
        <dbReference type="SAM" id="MobiDB-lite"/>
    </source>
</evidence>
<name>A0A915HMT3_ROMCU</name>
<keyword evidence="2" id="KW-1185">Reference proteome</keyword>
<evidence type="ECO:0000313" key="3">
    <source>
        <dbReference type="WBParaSite" id="nRc.2.0.1.t02657-RA"/>
    </source>
</evidence>
<accession>A0A915HMT3</accession>
<dbReference type="WBParaSite" id="nRc.2.0.1.t02657-RA">
    <property type="protein sequence ID" value="nRc.2.0.1.t02657-RA"/>
    <property type="gene ID" value="nRc.2.0.1.g02657"/>
</dbReference>
<feature type="region of interest" description="Disordered" evidence="1">
    <location>
        <begin position="27"/>
        <end position="59"/>
    </location>
</feature>
<proteinExistence type="predicted"/>